<dbReference type="Proteomes" id="UP001304243">
    <property type="component" value="Unassembled WGS sequence"/>
</dbReference>
<keyword evidence="8" id="KW-0732">Signal</keyword>
<dbReference type="Pfam" id="PF00085">
    <property type="entry name" value="Thioredoxin"/>
    <property type="match status" value="2"/>
</dbReference>
<dbReference type="InterPro" id="IPR052250">
    <property type="entry name" value="PDI_TMX3"/>
</dbReference>
<dbReference type="CDD" id="cd02981">
    <property type="entry name" value="PDI_b_family"/>
    <property type="match status" value="1"/>
</dbReference>
<dbReference type="GO" id="GO:0005789">
    <property type="term" value="C:endoplasmic reticulum membrane"/>
    <property type="evidence" value="ECO:0007669"/>
    <property type="project" value="UniProtKB-SubCell"/>
</dbReference>
<name>A0AAN7DTK3_9FUNG</name>
<feature type="compositionally biased region" description="Acidic residues" evidence="6">
    <location>
        <begin position="141"/>
        <end position="181"/>
    </location>
</feature>
<dbReference type="InterPro" id="IPR017937">
    <property type="entry name" value="Thioredoxin_CS"/>
</dbReference>
<evidence type="ECO:0000256" key="2">
    <source>
        <dbReference type="ARBA" id="ARBA00022692"/>
    </source>
</evidence>
<evidence type="ECO:0000256" key="7">
    <source>
        <dbReference type="SAM" id="Phobius"/>
    </source>
</evidence>
<keyword evidence="11" id="KW-1185">Reference proteome</keyword>
<evidence type="ECO:0000259" key="9">
    <source>
        <dbReference type="PROSITE" id="PS51352"/>
    </source>
</evidence>
<evidence type="ECO:0000313" key="10">
    <source>
        <dbReference type="EMBL" id="KAK4521460.1"/>
    </source>
</evidence>
<dbReference type="CDD" id="cd02961">
    <property type="entry name" value="PDI_a_family"/>
    <property type="match status" value="2"/>
</dbReference>
<evidence type="ECO:0000313" key="11">
    <source>
        <dbReference type="Proteomes" id="UP001304243"/>
    </source>
</evidence>
<comment type="function">
    <text evidence="5">Probable disulfide isomerase, which participates in the folding of proteins containing disulfide bonds. May act as a dithiol oxidase. Acts as a regulator of endoplasmic reticulum-mitochondria contact sites via its ability to regulate redox signals.</text>
</comment>
<sequence>MKLFSTTNTLLLGCLVSFVHTKSVELNADNINTAISSGTWLIEHFSPYCIHCRNFAPDWKRLSEDLDYLTEESNFHFGTIDCSTQGDLCEAHGIMGYPTVQLWENGDKVEQYKGANKYDPLTEYIKQRIASASDASLEQQVLDEEEDETVPPEIEEAEEEEEQEEEAEEEAEEEQAEEEETGMSAEQDADSGVLPNPGGISVNLDSEQMKEIAASNVPWFVKFYAPWCPHCKNLAPTWTEMASQLRGQINVGEVNCDALPTVCETYEIRGFPTLKMFGQDGEPVQYASDRSLVSLMKFANTHAGPSVKELDTNELEQHLSVKDVALIYLHSTKENEIPELVQKIAGQFTSTIPVYATQDEGSFKKFNLAPSDLPAILIAKDNTFRIFPSHDFVNTKANREALATWIEKEQFPLVSKLGPSNQQSILQGDAPVVINIVNAKDTVSQSKFRNIANVWSKSLKADQIKVIFAEMDRAMWKDYVRDKFNIQHDETAKIVIFDAPNYTYFTKDINNEVLSIDKPEGLYVGLKNLKKLQGESTLLAHQKVGVSISRSIDWIFAHWFISFLGFGLVGSCVYRYLTFHNPKRLGGSVLPSFRPADAYTHKD</sequence>
<dbReference type="PROSITE" id="PS00194">
    <property type="entry name" value="THIOREDOXIN_1"/>
    <property type="match status" value="1"/>
</dbReference>
<feature type="chain" id="PRO_5043042139" description="Thioredoxin domain-containing protein" evidence="8">
    <location>
        <begin position="22"/>
        <end position="603"/>
    </location>
</feature>
<feature type="signal peptide" evidence="8">
    <location>
        <begin position="1"/>
        <end position="21"/>
    </location>
</feature>
<proteinExistence type="predicted"/>
<dbReference type="RefSeq" id="XP_064688126.1">
    <property type="nucleotide sequence ID" value="XM_064831258.1"/>
</dbReference>
<evidence type="ECO:0000256" key="3">
    <source>
        <dbReference type="ARBA" id="ARBA00022989"/>
    </source>
</evidence>
<dbReference type="Gene3D" id="3.40.30.10">
    <property type="entry name" value="Glutaredoxin"/>
    <property type="match status" value="4"/>
</dbReference>
<dbReference type="AlphaFoldDB" id="A0AAN7DTK3"/>
<organism evidence="10 11">
    <name type="scientific">Mucor velutinosus</name>
    <dbReference type="NCBI Taxonomy" id="708070"/>
    <lineage>
        <taxon>Eukaryota</taxon>
        <taxon>Fungi</taxon>
        <taxon>Fungi incertae sedis</taxon>
        <taxon>Mucoromycota</taxon>
        <taxon>Mucoromycotina</taxon>
        <taxon>Mucoromycetes</taxon>
        <taxon>Mucorales</taxon>
        <taxon>Mucorineae</taxon>
        <taxon>Mucoraceae</taxon>
        <taxon>Mucor</taxon>
    </lineage>
</organism>
<comment type="caution">
    <text evidence="10">The sequence shown here is derived from an EMBL/GenBank/DDBJ whole genome shotgun (WGS) entry which is preliminary data.</text>
</comment>
<reference evidence="10 11" key="1">
    <citation type="submission" date="2022-11" db="EMBL/GenBank/DDBJ databases">
        <title>Mucor velutinosus strain NIH1002 WGS.</title>
        <authorList>
            <person name="Subramanian P."/>
            <person name="Mullikin J.C."/>
            <person name="Segre J.A."/>
            <person name="Zelazny A.M."/>
        </authorList>
    </citation>
    <scope>NUCLEOTIDE SEQUENCE [LARGE SCALE GENOMIC DNA]</scope>
    <source>
        <strain evidence="10 11">NIH1002</strain>
    </source>
</reference>
<keyword evidence="4 7" id="KW-0472">Membrane</keyword>
<protein>
    <recommendedName>
        <fullName evidence="9">Thioredoxin domain-containing protein</fullName>
    </recommendedName>
</protein>
<feature type="domain" description="Thioredoxin" evidence="9">
    <location>
        <begin position="10"/>
        <end position="130"/>
    </location>
</feature>
<dbReference type="PANTHER" id="PTHR46426:SF1">
    <property type="entry name" value="PROTEIN DISULFIDE-ISOMERASE TMX3"/>
    <property type="match status" value="1"/>
</dbReference>
<dbReference type="Pfam" id="PF13848">
    <property type="entry name" value="Thioredoxin_6"/>
    <property type="match status" value="1"/>
</dbReference>
<feature type="transmembrane region" description="Helical" evidence="7">
    <location>
        <begin position="556"/>
        <end position="577"/>
    </location>
</feature>
<evidence type="ECO:0000256" key="4">
    <source>
        <dbReference type="ARBA" id="ARBA00023136"/>
    </source>
</evidence>
<dbReference type="InterPro" id="IPR013766">
    <property type="entry name" value="Thioredoxin_domain"/>
</dbReference>
<feature type="region of interest" description="Disordered" evidence="6">
    <location>
        <begin position="135"/>
        <end position="202"/>
    </location>
</feature>
<feature type="domain" description="Thioredoxin" evidence="9">
    <location>
        <begin position="183"/>
        <end position="304"/>
    </location>
</feature>
<evidence type="ECO:0000256" key="8">
    <source>
        <dbReference type="SAM" id="SignalP"/>
    </source>
</evidence>
<dbReference type="PANTHER" id="PTHR46426">
    <property type="entry name" value="PROTEIN DISULFIDE-ISOMERASE TMX3"/>
    <property type="match status" value="1"/>
</dbReference>
<dbReference type="SUPFAM" id="SSF52833">
    <property type="entry name" value="Thioredoxin-like"/>
    <property type="match status" value="3"/>
</dbReference>
<evidence type="ECO:0000256" key="5">
    <source>
        <dbReference type="ARBA" id="ARBA00045246"/>
    </source>
</evidence>
<keyword evidence="2 7" id="KW-0812">Transmembrane</keyword>
<evidence type="ECO:0000256" key="6">
    <source>
        <dbReference type="SAM" id="MobiDB-lite"/>
    </source>
</evidence>
<evidence type="ECO:0000256" key="1">
    <source>
        <dbReference type="ARBA" id="ARBA00004389"/>
    </source>
</evidence>
<dbReference type="GeneID" id="89955761"/>
<keyword evidence="3 7" id="KW-1133">Transmembrane helix</keyword>
<accession>A0AAN7DTK3</accession>
<comment type="subcellular location">
    <subcellularLocation>
        <location evidence="1">Endoplasmic reticulum membrane</location>
        <topology evidence="1">Single-pass membrane protein</topology>
    </subcellularLocation>
</comment>
<dbReference type="InterPro" id="IPR036249">
    <property type="entry name" value="Thioredoxin-like_sf"/>
</dbReference>
<gene>
    <name evidence="10" type="ORF">ATC70_012075</name>
</gene>
<dbReference type="PROSITE" id="PS51352">
    <property type="entry name" value="THIOREDOXIN_2"/>
    <property type="match status" value="2"/>
</dbReference>
<dbReference type="EMBL" id="JASEJX010000004">
    <property type="protein sequence ID" value="KAK4521460.1"/>
    <property type="molecule type" value="Genomic_DNA"/>
</dbReference>